<evidence type="ECO:0000259" key="1">
    <source>
        <dbReference type="Pfam" id="PF04028"/>
    </source>
</evidence>
<dbReference type="RefSeq" id="WP_246906121.1">
    <property type="nucleotide sequence ID" value="NZ_JALJRB010000008.1"/>
</dbReference>
<dbReference type="CDD" id="cd07983">
    <property type="entry name" value="LPLAT_DUF374-like"/>
    <property type="match status" value="1"/>
</dbReference>
<sequence>MLFKKEDPGKELKWRLIGRGGKLLVDGLFAASRIEVRRCPAVTELLASRRFILAFWHDRILLVSYALKNWQGAIMVSDSADGEIIAQILQRQGHLTVRGSTGKGGMRAMGRMIRTMQAEGRPGCVVPDGPQGPRHKVQPGVIYLARKTGYPIVPVTYSAKQRWVFNSWDRFILPRPATRCLLLFGRPVHVPPDQGEAQITRSSHELEKELLRITLAADHHFGHRPYGSGV</sequence>
<protein>
    <submittedName>
        <fullName evidence="2">Lysophospholipid acyltransferase family protein</fullName>
    </submittedName>
</protein>
<keyword evidence="2" id="KW-0808">Transferase</keyword>
<dbReference type="GO" id="GO:0016746">
    <property type="term" value="F:acyltransferase activity"/>
    <property type="evidence" value="ECO:0007669"/>
    <property type="project" value="UniProtKB-KW"/>
</dbReference>
<keyword evidence="3" id="KW-1185">Reference proteome</keyword>
<dbReference type="AlphaFoldDB" id="A0AA41UJS2"/>
<gene>
    <name evidence="2" type="ORF">MRX98_09260</name>
</gene>
<comment type="caution">
    <text evidence="2">The sequence shown here is derived from an EMBL/GenBank/DDBJ whole genome shotgun (WGS) entry which is preliminary data.</text>
</comment>
<keyword evidence="2" id="KW-0012">Acyltransferase</keyword>
<accession>A0AA41UJS2</accession>
<dbReference type="Proteomes" id="UP001165427">
    <property type="component" value="Unassembled WGS sequence"/>
</dbReference>
<dbReference type="Pfam" id="PF04028">
    <property type="entry name" value="DUF374"/>
    <property type="match status" value="1"/>
</dbReference>
<reference evidence="2" key="1">
    <citation type="submission" date="2022-04" db="EMBL/GenBank/DDBJ databases">
        <title>Desulfatitalea alkaliphila sp. nov., a novel anaerobic sulfate-reducing bacterium isolated from terrestrial mud volcano, Taman Peninsula, Russia.</title>
        <authorList>
            <person name="Khomyakova M.A."/>
            <person name="Merkel A.Y."/>
            <person name="Slobodkin A.I."/>
        </authorList>
    </citation>
    <scope>NUCLEOTIDE SEQUENCE</scope>
    <source>
        <strain evidence="2">M08but</strain>
    </source>
</reference>
<feature type="domain" description="DUF374" evidence="1">
    <location>
        <begin position="68"/>
        <end position="134"/>
    </location>
</feature>
<proteinExistence type="predicted"/>
<dbReference type="InterPro" id="IPR007172">
    <property type="entry name" value="DUF374"/>
</dbReference>
<name>A0AA41UJS2_9BACT</name>
<evidence type="ECO:0000313" key="3">
    <source>
        <dbReference type="Proteomes" id="UP001165427"/>
    </source>
</evidence>
<organism evidence="2 3">
    <name type="scientific">Desulfatitalea alkaliphila</name>
    <dbReference type="NCBI Taxonomy" id="2929485"/>
    <lineage>
        <taxon>Bacteria</taxon>
        <taxon>Pseudomonadati</taxon>
        <taxon>Thermodesulfobacteriota</taxon>
        <taxon>Desulfobacteria</taxon>
        <taxon>Desulfobacterales</taxon>
        <taxon>Desulfosarcinaceae</taxon>
        <taxon>Desulfatitalea</taxon>
    </lineage>
</organism>
<dbReference type="EMBL" id="JALJRB010000008">
    <property type="protein sequence ID" value="MCJ8500757.1"/>
    <property type="molecule type" value="Genomic_DNA"/>
</dbReference>
<evidence type="ECO:0000313" key="2">
    <source>
        <dbReference type="EMBL" id="MCJ8500757.1"/>
    </source>
</evidence>